<feature type="transmembrane region" description="Helical" evidence="5">
    <location>
        <begin position="389"/>
        <end position="413"/>
    </location>
</feature>
<proteinExistence type="predicted"/>
<dbReference type="Pfam" id="PF07679">
    <property type="entry name" value="I-set"/>
    <property type="match status" value="1"/>
</dbReference>
<keyword evidence="3" id="KW-0393">Immunoglobulin domain</keyword>
<dbReference type="InterPro" id="IPR003598">
    <property type="entry name" value="Ig_sub2"/>
</dbReference>
<dbReference type="InterPro" id="IPR013098">
    <property type="entry name" value="Ig_I-set"/>
</dbReference>
<dbReference type="EMBL" id="WJQU01000001">
    <property type="protein sequence ID" value="KAJ6647170.1"/>
    <property type="molecule type" value="Genomic_DNA"/>
</dbReference>
<dbReference type="AlphaFoldDB" id="A0A9Q0S8I1"/>
<dbReference type="GO" id="GO:0030154">
    <property type="term" value="P:cell differentiation"/>
    <property type="evidence" value="ECO:0007669"/>
    <property type="project" value="UniProtKB-ARBA"/>
</dbReference>
<evidence type="ECO:0000256" key="5">
    <source>
        <dbReference type="SAM" id="Phobius"/>
    </source>
</evidence>
<evidence type="ECO:0000313" key="9">
    <source>
        <dbReference type="Proteomes" id="UP001151699"/>
    </source>
</evidence>
<feature type="region of interest" description="Disordered" evidence="4">
    <location>
        <begin position="355"/>
        <end position="380"/>
    </location>
</feature>
<evidence type="ECO:0000256" key="4">
    <source>
        <dbReference type="SAM" id="MobiDB-lite"/>
    </source>
</evidence>
<reference evidence="8" key="1">
    <citation type="submission" date="2022-07" db="EMBL/GenBank/DDBJ databases">
        <authorList>
            <person name="Trinca V."/>
            <person name="Uliana J.V.C."/>
            <person name="Torres T.T."/>
            <person name="Ward R.J."/>
            <person name="Monesi N."/>
        </authorList>
    </citation>
    <scope>NUCLEOTIDE SEQUENCE</scope>
    <source>
        <strain evidence="8">HSMRA1968</strain>
        <tissue evidence="8">Whole embryos</tissue>
    </source>
</reference>
<dbReference type="InterPro" id="IPR007110">
    <property type="entry name" value="Ig-like_dom"/>
</dbReference>
<feature type="region of interest" description="Disordered" evidence="4">
    <location>
        <begin position="603"/>
        <end position="658"/>
    </location>
</feature>
<evidence type="ECO:0000259" key="7">
    <source>
        <dbReference type="PROSITE" id="PS50853"/>
    </source>
</evidence>
<feature type="non-terminal residue" evidence="8">
    <location>
        <position position="1"/>
    </location>
</feature>
<comment type="caution">
    <text evidence="8">The sequence shown here is derived from an EMBL/GenBank/DDBJ whole genome shotgun (WGS) entry which is preliminary data.</text>
</comment>
<protein>
    <submittedName>
        <fullName evidence="8">Nephrin</fullName>
    </submittedName>
</protein>
<feature type="domain" description="Ig-like" evidence="6">
    <location>
        <begin position="1"/>
        <end position="69"/>
    </location>
</feature>
<dbReference type="GO" id="GO:0009653">
    <property type="term" value="P:anatomical structure morphogenesis"/>
    <property type="evidence" value="ECO:0007669"/>
    <property type="project" value="UniProtKB-ARBA"/>
</dbReference>
<dbReference type="InterPro" id="IPR036179">
    <property type="entry name" value="Ig-like_dom_sf"/>
</dbReference>
<evidence type="ECO:0000313" key="8">
    <source>
        <dbReference type="EMBL" id="KAJ6647170.1"/>
    </source>
</evidence>
<feature type="domain" description="Ig-like" evidence="6">
    <location>
        <begin position="74"/>
        <end position="162"/>
    </location>
</feature>
<dbReference type="InterPro" id="IPR013783">
    <property type="entry name" value="Ig-like_fold"/>
</dbReference>
<evidence type="ECO:0000259" key="6">
    <source>
        <dbReference type="PROSITE" id="PS50835"/>
    </source>
</evidence>
<dbReference type="PROSITE" id="PS50853">
    <property type="entry name" value="FN3"/>
    <property type="match status" value="1"/>
</dbReference>
<dbReference type="SMART" id="SM00409">
    <property type="entry name" value="IG"/>
    <property type="match status" value="3"/>
</dbReference>
<dbReference type="InterPro" id="IPR003599">
    <property type="entry name" value="Ig_sub"/>
</dbReference>
<keyword evidence="9" id="KW-1185">Reference proteome</keyword>
<dbReference type="InterPro" id="IPR003961">
    <property type="entry name" value="FN3_dom"/>
</dbReference>
<dbReference type="PROSITE" id="PS50835">
    <property type="entry name" value="IG_LIKE"/>
    <property type="match status" value="3"/>
</dbReference>
<dbReference type="PANTHER" id="PTHR44170:SF46">
    <property type="entry name" value="PROTEIN SIDEKICK"/>
    <property type="match status" value="1"/>
</dbReference>
<dbReference type="InterPro" id="IPR036116">
    <property type="entry name" value="FN3_sf"/>
</dbReference>
<evidence type="ECO:0000256" key="3">
    <source>
        <dbReference type="ARBA" id="ARBA00023319"/>
    </source>
</evidence>
<dbReference type="OrthoDB" id="10028801at2759"/>
<keyword evidence="5" id="KW-0472">Membrane</keyword>
<dbReference type="PANTHER" id="PTHR44170">
    <property type="entry name" value="PROTEIN SIDEKICK"/>
    <property type="match status" value="1"/>
</dbReference>
<keyword evidence="2" id="KW-1015">Disulfide bond</keyword>
<keyword evidence="5" id="KW-0812">Transmembrane</keyword>
<dbReference type="FunFam" id="2.60.40.10:FF:000032">
    <property type="entry name" value="palladin isoform X1"/>
    <property type="match status" value="1"/>
</dbReference>
<dbReference type="Pfam" id="PF00041">
    <property type="entry name" value="fn3"/>
    <property type="match status" value="1"/>
</dbReference>
<gene>
    <name evidence="8" type="primary">NPHS1_1</name>
    <name evidence="8" type="ORF">Bhyg_02390</name>
</gene>
<dbReference type="SMART" id="SM00060">
    <property type="entry name" value="FN3"/>
    <property type="match status" value="1"/>
</dbReference>
<accession>A0A9Q0S8I1</accession>
<feature type="domain" description="Fibronectin type-III" evidence="7">
    <location>
        <begin position="270"/>
        <end position="362"/>
    </location>
</feature>
<dbReference type="SUPFAM" id="SSF49265">
    <property type="entry name" value="Fibronectin type III"/>
    <property type="match status" value="1"/>
</dbReference>
<organism evidence="8 9">
    <name type="scientific">Pseudolycoriella hygida</name>
    <dbReference type="NCBI Taxonomy" id="35572"/>
    <lineage>
        <taxon>Eukaryota</taxon>
        <taxon>Metazoa</taxon>
        <taxon>Ecdysozoa</taxon>
        <taxon>Arthropoda</taxon>
        <taxon>Hexapoda</taxon>
        <taxon>Insecta</taxon>
        <taxon>Pterygota</taxon>
        <taxon>Neoptera</taxon>
        <taxon>Endopterygota</taxon>
        <taxon>Diptera</taxon>
        <taxon>Nematocera</taxon>
        <taxon>Sciaroidea</taxon>
        <taxon>Sciaridae</taxon>
        <taxon>Pseudolycoriella</taxon>
    </lineage>
</organism>
<dbReference type="Proteomes" id="UP001151699">
    <property type="component" value="Chromosome A"/>
</dbReference>
<dbReference type="SMART" id="SM00408">
    <property type="entry name" value="IGc2"/>
    <property type="match status" value="3"/>
</dbReference>
<evidence type="ECO:0000256" key="1">
    <source>
        <dbReference type="ARBA" id="ARBA00022737"/>
    </source>
</evidence>
<feature type="region of interest" description="Disordered" evidence="4">
    <location>
        <begin position="444"/>
        <end position="476"/>
    </location>
</feature>
<dbReference type="SUPFAM" id="SSF48726">
    <property type="entry name" value="Immunoglobulin"/>
    <property type="match status" value="3"/>
</dbReference>
<dbReference type="CDD" id="cd00063">
    <property type="entry name" value="FN3"/>
    <property type="match status" value="1"/>
</dbReference>
<sequence>MMANANPISIAYTWTKDGLPILASGNGVERIVSEGPILNITKLTRNDAGIYTCEAVNSQGSAMINISVIVEYGATIKSISENVVVNPGDEAMLSCTVEGKPLTEDHVRWERLGYDMTKKATSTFVNGTSFLHIKNPQRDDVGNFRCVADNRVANPTSRDVLLIVKFAPEIDKSLLRAATGAGEKGRLPCRAQSAPAPKFLWTRNGQHLNINKTYKFSAEVKQIDSLTFESTLIIEQVAPADYGLYECIARNDLGQSKENVRLDITSKPDVPNSLNILNTTHDSVTVAWTPGFDGGMKASYRVRYREANSEHYKYEDGLPNTHKLTITGLRMNTLYLFSVMASNALGNSKYLPDLASAQTKDAPPPSQPASSLGGPPTTSVTPAGSTSGILLLVGVASGTALVLLNVLLIGCCLHRRTQNRIKREASNQNSKSATIEMYAPSSYNDTVTGETLSSVSEKSDSYSNEGSQPDYMDETRKKAASTYLVENPDMPPPRYQKDGTLPNHHYPNNTANSGHTRTLPHPRHNNHIIDSRSRDDQMIGKGYMPSPSPAPPLDGSYYNMNSDRYLSYPPMDYPPMEFSTPPLAMTHIMAPNGGGTLRRGMRVPPPDVTHHTNHSKAPHELHNNSSQNGSQGINNLSNLSQISNSAPKPPGILKDPNRKQHNNMQILNVQNAPGIGSNLLVGGYDPNTHNLSSFNASMGYTDADGHLV</sequence>
<keyword evidence="5" id="KW-1133">Transmembrane helix</keyword>
<dbReference type="Gene3D" id="2.60.40.10">
    <property type="entry name" value="Immunoglobulins"/>
    <property type="match status" value="4"/>
</dbReference>
<keyword evidence="1" id="KW-0677">Repeat</keyword>
<evidence type="ECO:0000256" key="2">
    <source>
        <dbReference type="ARBA" id="ARBA00023157"/>
    </source>
</evidence>
<dbReference type="CDD" id="cd00096">
    <property type="entry name" value="Ig"/>
    <property type="match status" value="2"/>
</dbReference>
<name>A0A9Q0S8I1_9DIPT</name>
<feature type="compositionally biased region" description="Low complexity" evidence="4">
    <location>
        <begin position="623"/>
        <end position="645"/>
    </location>
</feature>
<dbReference type="GO" id="GO:0098609">
    <property type="term" value="P:cell-cell adhesion"/>
    <property type="evidence" value="ECO:0007669"/>
    <property type="project" value="TreeGrafter"/>
</dbReference>
<feature type="domain" description="Ig-like" evidence="6">
    <location>
        <begin position="168"/>
        <end position="265"/>
    </location>
</feature>
<dbReference type="Pfam" id="PF13927">
    <property type="entry name" value="Ig_3"/>
    <property type="match status" value="2"/>
</dbReference>
<feature type="compositionally biased region" description="Polar residues" evidence="4">
    <location>
        <begin position="444"/>
        <end position="467"/>
    </location>
</feature>